<accession>A0A9W6LNB8</accession>
<dbReference type="AlphaFoldDB" id="A0A9W6LNB8"/>
<reference evidence="1" key="1">
    <citation type="submission" date="2022-12" db="EMBL/GenBank/DDBJ databases">
        <title>Reference genome sequencing for broad-spectrum identification of bacterial and archaeal isolates by mass spectrometry.</title>
        <authorList>
            <person name="Sekiguchi Y."/>
            <person name="Tourlousse D.M."/>
        </authorList>
    </citation>
    <scope>NUCLEOTIDE SEQUENCE</scope>
    <source>
        <strain evidence="1">10succ1</strain>
    </source>
</reference>
<protein>
    <submittedName>
        <fullName evidence="1">Uncharacterized protein</fullName>
    </submittedName>
</protein>
<comment type="caution">
    <text evidence="1">The sequence shown here is derived from an EMBL/GenBank/DDBJ whole genome shotgun (WGS) entry which is preliminary data.</text>
</comment>
<dbReference type="EMBL" id="BSDY01000008">
    <property type="protein sequence ID" value="GLI56433.1"/>
    <property type="molecule type" value="Genomic_DNA"/>
</dbReference>
<sequence>MTLKKMKKSQEVLQAMVIHENGMVTHRGFTSYDAVVNYRERNKKDRVVLEEGTRN</sequence>
<gene>
    <name evidence="1" type="ORF">PM10SUCC1_19470</name>
</gene>
<name>A0A9W6LNB8_9FUSO</name>
<proteinExistence type="predicted"/>
<organism evidence="1 2">
    <name type="scientific">Propionigenium maris DSM 9537</name>
    <dbReference type="NCBI Taxonomy" id="1123000"/>
    <lineage>
        <taxon>Bacteria</taxon>
        <taxon>Fusobacteriati</taxon>
        <taxon>Fusobacteriota</taxon>
        <taxon>Fusobacteriia</taxon>
        <taxon>Fusobacteriales</taxon>
        <taxon>Fusobacteriaceae</taxon>
        <taxon>Propionigenium</taxon>
    </lineage>
</organism>
<keyword evidence="2" id="KW-1185">Reference proteome</keyword>
<dbReference type="Proteomes" id="UP001144471">
    <property type="component" value="Unassembled WGS sequence"/>
</dbReference>
<dbReference type="RefSeq" id="WP_281835598.1">
    <property type="nucleotide sequence ID" value="NZ_BSDY01000008.1"/>
</dbReference>
<evidence type="ECO:0000313" key="2">
    <source>
        <dbReference type="Proteomes" id="UP001144471"/>
    </source>
</evidence>
<evidence type="ECO:0000313" key="1">
    <source>
        <dbReference type="EMBL" id="GLI56433.1"/>
    </source>
</evidence>